<gene>
    <name evidence="2" type="ORF">W908_06340</name>
</gene>
<sequence length="209" mass="23420">MHFCIYILVFISIIKPLHQKNKKMNSIVTKIFTAFFIFGIFLSSPSIGAVAPDQIDYKGNTITKNGQGTRIIFFMKVYEGSLYLETKNSNAKEIINMDAPMAIRIDVLSSIVTADAMKRALSEGLEKSTGNNTDPIRNEMEQLSSVFNTDVSTGDFYEFIYLPKTGINVLKNSELEELIKGMDFKKAFFGIFLSDNPIQKNLKKAMLGG</sequence>
<name>A0A0M3T257_9GAMM</name>
<dbReference type="Pfam" id="PF16036">
    <property type="entry name" value="Chalcone_3"/>
    <property type="match status" value="1"/>
</dbReference>
<dbReference type="EMBL" id="CP006911">
    <property type="protein sequence ID" value="ALE02185.1"/>
    <property type="molecule type" value="Genomic_DNA"/>
</dbReference>
<keyword evidence="3" id="KW-1185">Reference proteome</keyword>
<dbReference type="Proteomes" id="UP000068905">
    <property type="component" value="Chromosome"/>
</dbReference>
<dbReference type="InterPro" id="IPR016087">
    <property type="entry name" value="Chalcone_isomerase"/>
</dbReference>
<reference evidence="2 3" key="1">
    <citation type="journal article" date="2015" name="Genome Announc.">
        <title>Genome Sequence of 'Candidatus Thioglobus singularis' Strain PS1, a Mixotroph from the SUP05 Clade of Marine Gammaproteobacteria.</title>
        <authorList>
            <person name="Marshall K.T."/>
            <person name="Morris R.M."/>
        </authorList>
    </citation>
    <scope>NUCLEOTIDE SEQUENCE [LARGE SCALE GENOMIC DNA]</scope>
    <source>
        <strain evidence="2 3">PS1</strain>
    </source>
</reference>
<dbReference type="Gene3D" id="3.50.70.10">
    <property type="match status" value="1"/>
</dbReference>
<keyword evidence="2" id="KW-0413">Isomerase</keyword>
<dbReference type="SUPFAM" id="SSF54626">
    <property type="entry name" value="Chalcone isomerase"/>
    <property type="match status" value="1"/>
</dbReference>
<feature type="domain" description="Chalcone isomerase" evidence="1">
    <location>
        <begin position="50"/>
        <end position="208"/>
    </location>
</feature>
<protein>
    <submittedName>
        <fullName evidence="2">Chalcone isomerase</fullName>
    </submittedName>
</protein>
<dbReference type="AlphaFoldDB" id="A0A0M3T257"/>
<dbReference type="KEGG" id="tsn:W908_06340"/>
<dbReference type="InterPro" id="IPR036298">
    <property type="entry name" value="Chalcone_isomerase_sf"/>
</dbReference>
<dbReference type="GO" id="GO:0016872">
    <property type="term" value="F:intramolecular lyase activity"/>
    <property type="evidence" value="ECO:0007669"/>
    <property type="project" value="InterPro"/>
</dbReference>
<dbReference type="STRING" id="1125411.W908_06340"/>
<proteinExistence type="predicted"/>
<evidence type="ECO:0000313" key="3">
    <source>
        <dbReference type="Proteomes" id="UP000068905"/>
    </source>
</evidence>
<organism evidence="2 3">
    <name type="scientific">Candidatus Pseudothioglobus singularis PS1</name>
    <dbReference type="NCBI Taxonomy" id="1125411"/>
    <lineage>
        <taxon>Bacteria</taxon>
        <taxon>Pseudomonadati</taxon>
        <taxon>Pseudomonadota</taxon>
        <taxon>Gammaproteobacteria</taxon>
        <taxon>Candidatus Pseudothioglobaceae</taxon>
        <taxon>Candidatus Pseudothioglobus</taxon>
    </lineage>
</organism>
<evidence type="ECO:0000259" key="1">
    <source>
        <dbReference type="Pfam" id="PF16036"/>
    </source>
</evidence>
<evidence type="ECO:0000313" key="2">
    <source>
        <dbReference type="EMBL" id="ALE02185.1"/>
    </source>
</evidence>
<dbReference type="InterPro" id="IPR016088">
    <property type="entry name" value="Chalcone_isomerase_3-sand"/>
</dbReference>
<accession>A0A0M3T257</accession>